<dbReference type="RefSeq" id="XP_008474172.1">
    <property type="nucleotide sequence ID" value="XM_008475950.3"/>
</dbReference>
<feature type="region of interest" description="Disordered" evidence="1">
    <location>
        <begin position="57"/>
        <end position="109"/>
    </location>
</feature>
<dbReference type="GeneID" id="103511231"/>
<dbReference type="AlphaFoldDB" id="A0A1S3D5X3"/>
<dbReference type="KEGG" id="dci:103511231"/>
<evidence type="ECO:0000256" key="1">
    <source>
        <dbReference type="SAM" id="MobiDB-lite"/>
    </source>
</evidence>
<feature type="compositionally biased region" description="Polar residues" evidence="1">
    <location>
        <begin position="100"/>
        <end position="109"/>
    </location>
</feature>
<dbReference type="PaxDb" id="121845-A0A1S3D5X3"/>
<dbReference type="Proteomes" id="UP000079169">
    <property type="component" value="Unplaced"/>
</dbReference>
<sequence>MNNYIGMNSDDDLDFIESSSKTSSSELKRPNTSFVNVSPLVKRMKITNVLALNKKPTVLLGSTNSSEESSSLKHTSSSNSAKVLQTKSINSSDSLKPLQSKPSHLLQTTGANQRTLKYLTSNNLTNKTNIKSSSLFKKTHSFKSTRDIINYFDK</sequence>
<protein>
    <submittedName>
        <fullName evidence="3">Uncharacterized protein LOC103511231</fullName>
    </submittedName>
</protein>
<proteinExistence type="predicted"/>
<name>A0A1S3D5X3_DIACI</name>
<keyword evidence="2" id="KW-1185">Reference proteome</keyword>
<accession>A0A1S3D5X3</accession>
<feature type="compositionally biased region" description="Polar residues" evidence="1">
    <location>
        <begin position="81"/>
        <end position="94"/>
    </location>
</feature>
<evidence type="ECO:0000313" key="3">
    <source>
        <dbReference type="RefSeq" id="XP_008474172.1"/>
    </source>
</evidence>
<reference evidence="3" key="1">
    <citation type="submission" date="2025-08" db="UniProtKB">
        <authorList>
            <consortium name="RefSeq"/>
        </authorList>
    </citation>
    <scope>IDENTIFICATION</scope>
</reference>
<evidence type="ECO:0000313" key="2">
    <source>
        <dbReference type="Proteomes" id="UP000079169"/>
    </source>
</evidence>
<gene>
    <name evidence="3" type="primary">LOC103511231</name>
</gene>
<organism evidence="2 3">
    <name type="scientific">Diaphorina citri</name>
    <name type="common">Asian citrus psyllid</name>
    <dbReference type="NCBI Taxonomy" id="121845"/>
    <lineage>
        <taxon>Eukaryota</taxon>
        <taxon>Metazoa</taxon>
        <taxon>Ecdysozoa</taxon>
        <taxon>Arthropoda</taxon>
        <taxon>Hexapoda</taxon>
        <taxon>Insecta</taxon>
        <taxon>Pterygota</taxon>
        <taxon>Neoptera</taxon>
        <taxon>Paraneoptera</taxon>
        <taxon>Hemiptera</taxon>
        <taxon>Sternorrhyncha</taxon>
        <taxon>Psylloidea</taxon>
        <taxon>Psyllidae</taxon>
        <taxon>Diaphorininae</taxon>
        <taxon>Diaphorina</taxon>
    </lineage>
</organism>
<feature type="compositionally biased region" description="Low complexity" evidence="1">
    <location>
        <begin position="62"/>
        <end position="80"/>
    </location>
</feature>